<dbReference type="AlphaFoldDB" id="A0A0L9TFW9"/>
<evidence type="ECO:0000313" key="2">
    <source>
        <dbReference type="Proteomes" id="UP000053144"/>
    </source>
</evidence>
<sequence>MYLKQSKYIGDILRKFKMENASSCPTPMVTGKQFTTEGEKLKDPTVFRQTIGALQYLTNTRPDIAFSVNKLSQFMSSPTIDHWQGIKRILRYLQGTIQHCLHIKPSTDLDLTGFSDADWATSVDDRKSMAGQCVFLGEKLVSWSSRKQKVVSRSSTESEYRALADLAAEIAWTRSLLDELRLPLPRKPTLWCDNLSAKALASNPVMHARSKHIEIDVHYIRDQVLQNEIVVAYVPSADQIADCLTKALTHTRFNQLKDKLRVTLSPISLKGGIRDKIP</sequence>
<dbReference type="CDD" id="cd09272">
    <property type="entry name" value="RNase_HI_RT_Ty1"/>
    <property type="match status" value="1"/>
</dbReference>
<dbReference type="EMBL" id="KQ258482">
    <property type="protein sequence ID" value="KOM29372.1"/>
    <property type="molecule type" value="Genomic_DNA"/>
</dbReference>
<dbReference type="OMA" id="ATPVIWC"/>
<gene>
    <name evidence="1" type="ORF">LR48_Vigan661s000900</name>
</gene>
<reference evidence="2" key="1">
    <citation type="journal article" date="2015" name="Proc. Natl. Acad. Sci. U.S.A.">
        <title>Genome sequencing of adzuki bean (Vigna angularis) provides insight into high starch and low fat accumulation and domestication.</title>
        <authorList>
            <person name="Yang K."/>
            <person name="Tian Z."/>
            <person name="Chen C."/>
            <person name="Luo L."/>
            <person name="Zhao B."/>
            <person name="Wang Z."/>
            <person name="Yu L."/>
            <person name="Li Y."/>
            <person name="Sun Y."/>
            <person name="Li W."/>
            <person name="Chen Y."/>
            <person name="Li Y."/>
            <person name="Zhang Y."/>
            <person name="Ai D."/>
            <person name="Zhao J."/>
            <person name="Shang C."/>
            <person name="Ma Y."/>
            <person name="Wu B."/>
            <person name="Wang M."/>
            <person name="Gao L."/>
            <person name="Sun D."/>
            <person name="Zhang P."/>
            <person name="Guo F."/>
            <person name="Wang W."/>
            <person name="Li Y."/>
            <person name="Wang J."/>
            <person name="Varshney R.K."/>
            <person name="Wang J."/>
            <person name="Ling H.Q."/>
            <person name="Wan P."/>
        </authorList>
    </citation>
    <scope>NUCLEOTIDE SEQUENCE</scope>
    <source>
        <strain evidence="2">cv. Jingnong 6</strain>
    </source>
</reference>
<evidence type="ECO:0000313" key="1">
    <source>
        <dbReference type="EMBL" id="KOM29372.1"/>
    </source>
</evidence>
<dbReference type="PANTHER" id="PTHR11439">
    <property type="entry name" value="GAG-POL-RELATED RETROTRANSPOSON"/>
    <property type="match status" value="1"/>
</dbReference>
<dbReference type="STRING" id="3914.A0A0L9TFW9"/>
<evidence type="ECO:0008006" key="3">
    <source>
        <dbReference type="Google" id="ProtNLM"/>
    </source>
</evidence>
<dbReference type="Proteomes" id="UP000053144">
    <property type="component" value="Unassembled WGS sequence"/>
</dbReference>
<dbReference type="InterPro" id="IPR043502">
    <property type="entry name" value="DNA/RNA_pol_sf"/>
</dbReference>
<organism evidence="1 2">
    <name type="scientific">Phaseolus angularis</name>
    <name type="common">Azuki bean</name>
    <name type="synonym">Vigna angularis</name>
    <dbReference type="NCBI Taxonomy" id="3914"/>
    <lineage>
        <taxon>Eukaryota</taxon>
        <taxon>Viridiplantae</taxon>
        <taxon>Streptophyta</taxon>
        <taxon>Embryophyta</taxon>
        <taxon>Tracheophyta</taxon>
        <taxon>Spermatophyta</taxon>
        <taxon>Magnoliopsida</taxon>
        <taxon>eudicotyledons</taxon>
        <taxon>Gunneridae</taxon>
        <taxon>Pentapetalae</taxon>
        <taxon>rosids</taxon>
        <taxon>fabids</taxon>
        <taxon>Fabales</taxon>
        <taxon>Fabaceae</taxon>
        <taxon>Papilionoideae</taxon>
        <taxon>50 kb inversion clade</taxon>
        <taxon>NPAAA clade</taxon>
        <taxon>indigoferoid/millettioid clade</taxon>
        <taxon>Phaseoleae</taxon>
        <taxon>Vigna</taxon>
    </lineage>
</organism>
<dbReference type="Gramene" id="KOM29372">
    <property type="protein sequence ID" value="KOM29372"/>
    <property type="gene ID" value="LR48_Vigan661s000900"/>
</dbReference>
<dbReference type="PANTHER" id="PTHR11439:SF455">
    <property type="entry name" value="RLK (RECEPTOR-LIKE PROTEIN KINASE) 8, PUTATIVE-RELATED"/>
    <property type="match status" value="1"/>
</dbReference>
<protein>
    <recommendedName>
        <fullName evidence="3">Reverse transcriptase Ty1/copia-type domain-containing protein</fullName>
    </recommendedName>
</protein>
<proteinExistence type="predicted"/>
<accession>A0A0L9TFW9</accession>
<name>A0A0L9TFW9_PHAAN</name>
<dbReference type="SUPFAM" id="SSF56672">
    <property type="entry name" value="DNA/RNA polymerases"/>
    <property type="match status" value="1"/>
</dbReference>